<dbReference type="RefSeq" id="WP_191803256.1">
    <property type="nucleotide sequence ID" value="NZ_JACSQL010000011.1"/>
</dbReference>
<evidence type="ECO:0000313" key="1">
    <source>
        <dbReference type="EMBL" id="MBD7970301.1"/>
    </source>
</evidence>
<organism evidence="1 2">
    <name type="scientific">Paenibacillus gallinarum</name>
    <dbReference type="NCBI Taxonomy" id="2762232"/>
    <lineage>
        <taxon>Bacteria</taxon>
        <taxon>Bacillati</taxon>
        <taxon>Bacillota</taxon>
        <taxon>Bacilli</taxon>
        <taxon>Bacillales</taxon>
        <taxon>Paenibacillaceae</taxon>
        <taxon>Paenibacillus</taxon>
    </lineage>
</organism>
<dbReference type="Proteomes" id="UP000608071">
    <property type="component" value="Unassembled WGS sequence"/>
</dbReference>
<proteinExistence type="predicted"/>
<sequence>MENAKCVVGRCQGGITLNGLEFLLDSNDELMTFENEDEAKDYLKAQGVSEDEIDTYHFIKEHEQQLDKKENQL</sequence>
<comment type="caution">
    <text evidence="1">The sequence shown here is derived from an EMBL/GenBank/DDBJ whole genome shotgun (WGS) entry which is preliminary data.</text>
</comment>
<dbReference type="EMBL" id="JACSQL010000011">
    <property type="protein sequence ID" value="MBD7970301.1"/>
    <property type="molecule type" value="Genomic_DNA"/>
</dbReference>
<keyword evidence="2" id="KW-1185">Reference proteome</keyword>
<protein>
    <submittedName>
        <fullName evidence="1">Uncharacterized protein</fullName>
    </submittedName>
</protein>
<accession>A0ABR8T3H1</accession>
<evidence type="ECO:0000313" key="2">
    <source>
        <dbReference type="Proteomes" id="UP000608071"/>
    </source>
</evidence>
<gene>
    <name evidence="1" type="ORF">H9647_19735</name>
</gene>
<name>A0ABR8T3H1_9BACL</name>
<reference evidence="1 2" key="1">
    <citation type="submission" date="2020-08" db="EMBL/GenBank/DDBJ databases">
        <title>A Genomic Blueprint of the Chicken Gut Microbiome.</title>
        <authorList>
            <person name="Gilroy R."/>
            <person name="Ravi A."/>
            <person name="Getino M."/>
            <person name="Pursley I."/>
            <person name="Horton D.L."/>
            <person name="Alikhan N.-F."/>
            <person name="Baker D."/>
            <person name="Gharbi K."/>
            <person name="Hall N."/>
            <person name="Watson M."/>
            <person name="Adriaenssens E.M."/>
            <person name="Foster-Nyarko E."/>
            <person name="Jarju S."/>
            <person name="Secka A."/>
            <person name="Antonio M."/>
            <person name="Oren A."/>
            <person name="Chaudhuri R."/>
            <person name="La Ragione R.M."/>
            <person name="Hildebrand F."/>
            <person name="Pallen M.J."/>
        </authorList>
    </citation>
    <scope>NUCLEOTIDE SEQUENCE [LARGE SCALE GENOMIC DNA]</scope>
    <source>
        <strain evidence="1 2">Sa2BVA9</strain>
    </source>
</reference>